<dbReference type="Proteomes" id="UP000318297">
    <property type="component" value="Unassembled WGS sequence"/>
</dbReference>
<keyword evidence="2" id="KW-1185">Reference proteome</keyword>
<evidence type="ECO:0000313" key="2">
    <source>
        <dbReference type="Proteomes" id="UP000318297"/>
    </source>
</evidence>
<evidence type="ECO:0000313" key="1">
    <source>
        <dbReference type="EMBL" id="TWE10467.1"/>
    </source>
</evidence>
<reference evidence="1 2" key="1">
    <citation type="submission" date="2019-06" db="EMBL/GenBank/DDBJ databases">
        <title>Sequencing the genomes of 1000 actinobacteria strains.</title>
        <authorList>
            <person name="Klenk H.-P."/>
        </authorList>
    </citation>
    <scope>NUCLEOTIDE SEQUENCE [LARGE SCALE GENOMIC DNA]</scope>
    <source>
        <strain evidence="1 2">DSM 19560</strain>
    </source>
</reference>
<proteinExistence type="predicted"/>
<organism evidence="1 2">
    <name type="scientific">Rudaeicoccus suwonensis</name>
    <dbReference type="NCBI Taxonomy" id="657409"/>
    <lineage>
        <taxon>Bacteria</taxon>
        <taxon>Bacillati</taxon>
        <taxon>Actinomycetota</taxon>
        <taxon>Actinomycetes</taxon>
        <taxon>Micrococcales</taxon>
        <taxon>Dermacoccaceae</taxon>
        <taxon>Rudaeicoccus</taxon>
    </lineage>
</organism>
<name>A0A561E4C2_9MICO</name>
<accession>A0A561E4C2</accession>
<comment type="caution">
    <text evidence="1">The sequence shown here is derived from an EMBL/GenBank/DDBJ whole genome shotgun (WGS) entry which is preliminary data.</text>
</comment>
<dbReference type="EMBL" id="VIVQ01000002">
    <property type="protein sequence ID" value="TWE10467.1"/>
    <property type="molecule type" value="Genomic_DNA"/>
</dbReference>
<dbReference type="OrthoDB" id="5144756at2"/>
<protein>
    <submittedName>
        <fullName evidence="1">NYN domain-containing protein</fullName>
    </submittedName>
</protein>
<dbReference type="Gene3D" id="3.40.50.1010">
    <property type="entry name" value="5'-nuclease"/>
    <property type="match status" value="1"/>
</dbReference>
<gene>
    <name evidence="1" type="ORF">BKA23_2829</name>
</gene>
<sequence>MYTAMAEALPLKKRALRGRRLVLVDIENEIGGAVIDEAEAALAQHAIDEAICLAGCDQVVIGVSHIGVLPTYLGWPGCRIVVRSGPDGADLALLEVLNKERIAERFDEVVLASGDAIFADAVAALGAAGVSVTVLTRIGSCSRQLRMAAGKTVYVDACAARFGGVA</sequence>
<dbReference type="AlphaFoldDB" id="A0A561E4C2"/>